<dbReference type="Gramene" id="PRQ24164">
    <property type="protein sequence ID" value="PRQ24164"/>
    <property type="gene ID" value="RchiOBHm_Chr6g0269371"/>
</dbReference>
<keyword evidence="2" id="KW-1185">Reference proteome</keyword>
<evidence type="ECO:0000313" key="2">
    <source>
        <dbReference type="Proteomes" id="UP000238479"/>
    </source>
</evidence>
<accession>A0A2P6PQG2</accession>
<dbReference type="EMBL" id="PDCK01000044">
    <property type="protein sequence ID" value="PRQ24164.1"/>
    <property type="molecule type" value="Genomic_DNA"/>
</dbReference>
<comment type="caution">
    <text evidence="1">The sequence shown here is derived from an EMBL/GenBank/DDBJ whole genome shotgun (WGS) entry which is preliminary data.</text>
</comment>
<gene>
    <name evidence="1" type="ORF">RchiOBHm_Chr6g0269371</name>
</gene>
<sequence>MVHNKWSINQPHQHQLIHCLRKKNSLKKAGESCLVPTQKKKTPQLCDQMICSDTEVTWENNRKHNLFDIRTWKAALNQHHHPWRPSTKRNKLKCDDTFYVQRTGGSNFLDNLHSC</sequence>
<evidence type="ECO:0000313" key="1">
    <source>
        <dbReference type="EMBL" id="PRQ24164.1"/>
    </source>
</evidence>
<organism evidence="1 2">
    <name type="scientific">Rosa chinensis</name>
    <name type="common">China rose</name>
    <dbReference type="NCBI Taxonomy" id="74649"/>
    <lineage>
        <taxon>Eukaryota</taxon>
        <taxon>Viridiplantae</taxon>
        <taxon>Streptophyta</taxon>
        <taxon>Embryophyta</taxon>
        <taxon>Tracheophyta</taxon>
        <taxon>Spermatophyta</taxon>
        <taxon>Magnoliopsida</taxon>
        <taxon>eudicotyledons</taxon>
        <taxon>Gunneridae</taxon>
        <taxon>Pentapetalae</taxon>
        <taxon>rosids</taxon>
        <taxon>fabids</taxon>
        <taxon>Rosales</taxon>
        <taxon>Rosaceae</taxon>
        <taxon>Rosoideae</taxon>
        <taxon>Rosoideae incertae sedis</taxon>
        <taxon>Rosa</taxon>
    </lineage>
</organism>
<dbReference type="AlphaFoldDB" id="A0A2P6PQG2"/>
<protein>
    <submittedName>
        <fullName evidence="1">Uncharacterized protein</fullName>
    </submittedName>
</protein>
<proteinExistence type="predicted"/>
<name>A0A2P6PQG2_ROSCH</name>
<dbReference type="Proteomes" id="UP000238479">
    <property type="component" value="Chromosome 6"/>
</dbReference>
<reference evidence="1 2" key="1">
    <citation type="journal article" date="2018" name="Nat. Genet.">
        <title>The Rosa genome provides new insights in the design of modern roses.</title>
        <authorList>
            <person name="Bendahmane M."/>
        </authorList>
    </citation>
    <scope>NUCLEOTIDE SEQUENCE [LARGE SCALE GENOMIC DNA]</scope>
    <source>
        <strain evidence="2">cv. Old Blush</strain>
    </source>
</reference>